<keyword evidence="7" id="KW-1185">Reference proteome</keyword>
<dbReference type="InterPro" id="IPR000847">
    <property type="entry name" value="LysR_HTH_N"/>
</dbReference>
<dbReference type="Pfam" id="PF03466">
    <property type="entry name" value="LysR_substrate"/>
    <property type="match status" value="1"/>
</dbReference>
<evidence type="ECO:0000256" key="2">
    <source>
        <dbReference type="ARBA" id="ARBA00023015"/>
    </source>
</evidence>
<dbReference type="Gene3D" id="1.10.10.10">
    <property type="entry name" value="Winged helix-like DNA-binding domain superfamily/Winged helix DNA-binding domain"/>
    <property type="match status" value="1"/>
</dbReference>
<dbReference type="PANTHER" id="PTHR30346">
    <property type="entry name" value="TRANSCRIPTIONAL DUAL REGULATOR HCAR-RELATED"/>
    <property type="match status" value="1"/>
</dbReference>
<dbReference type="InterPro" id="IPR036388">
    <property type="entry name" value="WH-like_DNA-bd_sf"/>
</dbReference>
<dbReference type="SUPFAM" id="SSF46785">
    <property type="entry name" value="Winged helix' DNA-binding domain"/>
    <property type="match status" value="1"/>
</dbReference>
<name>A0ABP4GYB8_9ACTN</name>
<reference evidence="7" key="1">
    <citation type="journal article" date="2019" name="Int. J. Syst. Evol. Microbiol.">
        <title>The Global Catalogue of Microorganisms (GCM) 10K type strain sequencing project: providing services to taxonomists for standard genome sequencing and annotation.</title>
        <authorList>
            <consortium name="The Broad Institute Genomics Platform"/>
            <consortium name="The Broad Institute Genome Sequencing Center for Infectious Disease"/>
            <person name="Wu L."/>
            <person name="Ma J."/>
        </authorList>
    </citation>
    <scope>NUCLEOTIDE SEQUENCE [LARGE SCALE GENOMIC DNA]</scope>
    <source>
        <strain evidence="7">JCM 13004</strain>
    </source>
</reference>
<evidence type="ECO:0000256" key="1">
    <source>
        <dbReference type="ARBA" id="ARBA00009437"/>
    </source>
</evidence>
<dbReference type="PRINTS" id="PR00039">
    <property type="entry name" value="HTHLYSR"/>
</dbReference>
<organism evidence="6 7">
    <name type="scientific">Kitasatospora nipponensis</name>
    <dbReference type="NCBI Taxonomy" id="258049"/>
    <lineage>
        <taxon>Bacteria</taxon>
        <taxon>Bacillati</taxon>
        <taxon>Actinomycetota</taxon>
        <taxon>Actinomycetes</taxon>
        <taxon>Kitasatosporales</taxon>
        <taxon>Streptomycetaceae</taxon>
        <taxon>Kitasatospora</taxon>
    </lineage>
</organism>
<accession>A0ABP4GYB8</accession>
<dbReference type="PROSITE" id="PS50931">
    <property type="entry name" value="HTH_LYSR"/>
    <property type="match status" value="1"/>
</dbReference>
<proteinExistence type="inferred from homology"/>
<comment type="similarity">
    <text evidence="1">Belongs to the LysR transcriptional regulatory family.</text>
</comment>
<gene>
    <name evidence="6" type="ORF">GCM10009665_38060</name>
</gene>
<keyword evidence="4" id="KW-0804">Transcription</keyword>
<sequence>MELRQLEYLVTVAEEQNFTRAAERLHVAQPGVSAQIRRLERELGQELLDRSGRSVRPTEVGAAVLPYARAALAAVANVRLVVDELTGLLRGRVALGTVTSHDIDLPGLLVAFHREHPAVEITLSEATSDRLLESVRAGRLDAAIVSIGAGTPPGLEVLVVDDHPIVAAVAPDHELAAHPVIALDALRARPLISLPQGSGLRARLEEACAAAGFAPQIAFEASDPDVLARLAARGLGAAILPGAFARSRSAQLRVLTIDPTALRGRLVLAWRAEGPGSSPAGRALVQHARRALTPVGGA</sequence>
<evidence type="ECO:0000256" key="3">
    <source>
        <dbReference type="ARBA" id="ARBA00023125"/>
    </source>
</evidence>
<evidence type="ECO:0000256" key="4">
    <source>
        <dbReference type="ARBA" id="ARBA00023163"/>
    </source>
</evidence>
<dbReference type="Gene3D" id="3.40.190.290">
    <property type="match status" value="1"/>
</dbReference>
<evidence type="ECO:0000259" key="5">
    <source>
        <dbReference type="PROSITE" id="PS50931"/>
    </source>
</evidence>
<keyword evidence="3" id="KW-0238">DNA-binding</keyword>
<dbReference type="PANTHER" id="PTHR30346:SF28">
    <property type="entry name" value="HTH-TYPE TRANSCRIPTIONAL REGULATOR CYNR"/>
    <property type="match status" value="1"/>
</dbReference>
<dbReference type="InterPro" id="IPR005119">
    <property type="entry name" value="LysR_subst-bd"/>
</dbReference>
<dbReference type="SUPFAM" id="SSF53850">
    <property type="entry name" value="Periplasmic binding protein-like II"/>
    <property type="match status" value="1"/>
</dbReference>
<dbReference type="RefSeq" id="WP_344442924.1">
    <property type="nucleotide sequence ID" value="NZ_BAAALF010000064.1"/>
</dbReference>
<comment type="caution">
    <text evidence="6">The sequence shown here is derived from an EMBL/GenBank/DDBJ whole genome shotgun (WGS) entry which is preliminary data.</text>
</comment>
<keyword evidence="2" id="KW-0805">Transcription regulation</keyword>
<protein>
    <submittedName>
        <fullName evidence="6">LysR substrate-binding domain-containing protein</fullName>
    </submittedName>
</protein>
<dbReference type="Pfam" id="PF00126">
    <property type="entry name" value="HTH_1"/>
    <property type="match status" value="1"/>
</dbReference>
<dbReference type="InterPro" id="IPR036390">
    <property type="entry name" value="WH_DNA-bd_sf"/>
</dbReference>
<dbReference type="Proteomes" id="UP001500037">
    <property type="component" value="Unassembled WGS sequence"/>
</dbReference>
<feature type="domain" description="HTH lysR-type" evidence="5">
    <location>
        <begin position="1"/>
        <end position="58"/>
    </location>
</feature>
<dbReference type="EMBL" id="BAAALF010000064">
    <property type="protein sequence ID" value="GAA1243611.1"/>
    <property type="molecule type" value="Genomic_DNA"/>
</dbReference>
<evidence type="ECO:0000313" key="6">
    <source>
        <dbReference type="EMBL" id="GAA1243611.1"/>
    </source>
</evidence>
<evidence type="ECO:0000313" key="7">
    <source>
        <dbReference type="Proteomes" id="UP001500037"/>
    </source>
</evidence>